<organism evidence="2 3">
    <name type="scientific">Devosia enhydra</name>
    <dbReference type="NCBI Taxonomy" id="665118"/>
    <lineage>
        <taxon>Bacteria</taxon>
        <taxon>Pseudomonadati</taxon>
        <taxon>Pseudomonadota</taxon>
        <taxon>Alphaproteobacteria</taxon>
        <taxon>Hyphomicrobiales</taxon>
        <taxon>Devosiaceae</taxon>
        <taxon>Devosia</taxon>
    </lineage>
</organism>
<name>A0A1K2I0D7_9HYPH</name>
<evidence type="ECO:0000313" key="3">
    <source>
        <dbReference type="Proteomes" id="UP000183447"/>
    </source>
</evidence>
<dbReference type="OrthoDB" id="9799894at2"/>
<dbReference type="STRING" id="665118.SAMN02983003_2962"/>
<evidence type="ECO:0008006" key="4">
    <source>
        <dbReference type="Google" id="ProtNLM"/>
    </source>
</evidence>
<dbReference type="AlphaFoldDB" id="A0A1K2I0D7"/>
<reference evidence="2 3" key="1">
    <citation type="submission" date="2016-11" db="EMBL/GenBank/DDBJ databases">
        <authorList>
            <person name="Jaros S."/>
            <person name="Januszkiewicz K."/>
            <person name="Wedrychowicz H."/>
        </authorList>
    </citation>
    <scope>NUCLEOTIDE SEQUENCE [LARGE SCALE GENOMIC DNA]</scope>
    <source>
        <strain evidence="2 3">ATCC 23634</strain>
    </source>
</reference>
<keyword evidence="3" id="KW-1185">Reference proteome</keyword>
<gene>
    <name evidence="2" type="ORF">SAMN02983003_2962</name>
</gene>
<dbReference type="Pfam" id="PF06676">
    <property type="entry name" value="DUF1178"/>
    <property type="match status" value="1"/>
</dbReference>
<dbReference type="EMBL" id="FPKU01000002">
    <property type="protein sequence ID" value="SFZ85792.1"/>
    <property type="molecule type" value="Genomic_DNA"/>
</dbReference>
<dbReference type="Proteomes" id="UP000183447">
    <property type="component" value="Unassembled WGS sequence"/>
</dbReference>
<accession>A0A1K2I0D7</accession>
<dbReference type="RefSeq" id="WP_072344488.1">
    <property type="nucleotide sequence ID" value="NZ_FPKU01000002.1"/>
</dbReference>
<proteinExistence type="predicted"/>
<dbReference type="PIRSF" id="PIRSF032131">
    <property type="entry name" value="UCP032131"/>
    <property type="match status" value="1"/>
</dbReference>
<protein>
    <recommendedName>
        <fullName evidence="4">DUF1178 family protein</fullName>
    </recommendedName>
</protein>
<dbReference type="InterPro" id="IPR009562">
    <property type="entry name" value="DUF1178"/>
</dbReference>
<feature type="region of interest" description="Disordered" evidence="1">
    <location>
        <begin position="106"/>
        <end position="141"/>
    </location>
</feature>
<sequence length="141" mass="15422">MITYTLSCAAGHRFDGWFRSADAFEDQRVKGVLTCPDCGSASVDKAIMAPSVARRDTGRMPVSAGHPDQATILAAMRALKRKLMSEAENVGDRFAEEARKIHFEEADPRGIYGQATPDEARALAEEGIPFMPLPDLPEEQN</sequence>
<evidence type="ECO:0000313" key="2">
    <source>
        <dbReference type="EMBL" id="SFZ85792.1"/>
    </source>
</evidence>
<evidence type="ECO:0000256" key="1">
    <source>
        <dbReference type="SAM" id="MobiDB-lite"/>
    </source>
</evidence>